<protein>
    <submittedName>
        <fullName evidence="2">Domain of uncharacterized function (DUF955)</fullName>
    </submittedName>
</protein>
<accession>A0A173UPK2</accession>
<dbReference type="AlphaFoldDB" id="A0A173UPK2"/>
<organism evidence="2 3">
    <name type="scientific">Eubacterium ramulus</name>
    <dbReference type="NCBI Taxonomy" id="39490"/>
    <lineage>
        <taxon>Bacteria</taxon>
        <taxon>Bacillati</taxon>
        <taxon>Bacillota</taxon>
        <taxon>Clostridia</taxon>
        <taxon>Eubacteriales</taxon>
        <taxon>Eubacteriaceae</taxon>
        <taxon>Eubacterium</taxon>
    </lineage>
</organism>
<reference evidence="2 3" key="1">
    <citation type="submission" date="2015-09" db="EMBL/GenBank/DDBJ databases">
        <authorList>
            <consortium name="Pathogen Informatics"/>
        </authorList>
    </citation>
    <scope>NUCLEOTIDE SEQUENCE [LARGE SCALE GENOMIC DNA]</scope>
    <source>
        <strain evidence="2 3">2789STDY5608891</strain>
    </source>
</reference>
<sequence length="155" mass="17892">MNIYEEMQDRAYNAGMNVIGYTFRNKTIKGLYCDGTAAISNNIDTNAEKACVLAEEMGHHYTSAGNIIDQTDEQNRKQEFRARMWAYNEMIGLMGIVRAFHHGCRSTYEVAEYLEVTEEFLNDALNAYRDKYGVYTTVDNYIIYFIPGLTVFKKE</sequence>
<evidence type="ECO:0000313" key="2">
    <source>
        <dbReference type="EMBL" id="CUN16266.1"/>
    </source>
</evidence>
<dbReference type="EMBL" id="CYYA01000015">
    <property type="protein sequence ID" value="CUN16266.1"/>
    <property type="molecule type" value="Genomic_DNA"/>
</dbReference>
<feature type="domain" description="IrrE N-terminal-like" evidence="1">
    <location>
        <begin position="39"/>
        <end position="125"/>
    </location>
</feature>
<proteinExistence type="predicted"/>
<dbReference type="RefSeq" id="WP_055290531.1">
    <property type="nucleotide sequence ID" value="NZ_CP173382.1"/>
</dbReference>
<dbReference type="InterPro" id="IPR010359">
    <property type="entry name" value="IrrE_HExxH"/>
</dbReference>
<dbReference type="Pfam" id="PF06114">
    <property type="entry name" value="Peptidase_M78"/>
    <property type="match status" value="1"/>
</dbReference>
<gene>
    <name evidence="2" type="ORF">ERS852448_02153</name>
</gene>
<dbReference type="Proteomes" id="UP000095492">
    <property type="component" value="Unassembled WGS sequence"/>
</dbReference>
<dbReference type="STRING" id="39490.ERS852448_02153"/>
<name>A0A173UPK2_EUBRA</name>
<evidence type="ECO:0000313" key="3">
    <source>
        <dbReference type="Proteomes" id="UP000095492"/>
    </source>
</evidence>
<dbReference type="GeneID" id="97391214"/>
<dbReference type="OrthoDB" id="1707128at2"/>
<evidence type="ECO:0000259" key="1">
    <source>
        <dbReference type="Pfam" id="PF06114"/>
    </source>
</evidence>